<evidence type="ECO:0000259" key="1">
    <source>
        <dbReference type="Pfam" id="PF11864"/>
    </source>
</evidence>
<dbReference type="InterPro" id="IPR024584">
    <property type="entry name" value="Tuberin_N"/>
</dbReference>
<organism evidence="2">
    <name type="scientific">Cacopsylla melanoneura</name>
    <dbReference type="NCBI Taxonomy" id="428564"/>
    <lineage>
        <taxon>Eukaryota</taxon>
        <taxon>Metazoa</taxon>
        <taxon>Ecdysozoa</taxon>
        <taxon>Arthropoda</taxon>
        <taxon>Hexapoda</taxon>
        <taxon>Insecta</taxon>
        <taxon>Pterygota</taxon>
        <taxon>Neoptera</taxon>
        <taxon>Paraneoptera</taxon>
        <taxon>Hemiptera</taxon>
        <taxon>Sternorrhyncha</taxon>
        <taxon>Psylloidea</taxon>
        <taxon>Psyllidae</taxon>
        <taxon>Psyllinae</taxon>
        <taxon>Cacopsylla</taxon>
    </lineage>
</organism>
<feature type="domain" description="Tuberin N-terminal" evidence="1">
    <location>
        <begin position="1"/>
        <end position="169"/>
    </location>
</feature>
<dbReference type="EMBL" id="HBUF01189192">
    <property type="protein sequence ID" value="CAG6657660.1"/>
    <property type="molecule type" value="Transcribed_RNA"/>
</dbReference>
<dbReference type="AlphaFoldDB" id="A0A8D8RWX4"/>
<dbReference type="PANTHER" id="PTHR10063">
    <property type="entry name" value="TUBERIN"/>
    <property type="match status" value="1"/>
</dbReference>
<accession>A0A8D8RWX4</accession>
<dbReference type="InterPro" id="IPR027107">
    <property type="entry name" value="Tuberin/Ral-act_asu"/>
</dbReference>
<reference evidence="2" key="1">
    <citation type="submission" date="2021-05" db="EMBL/GenBank/DDBJ databases">
        <authorList>
            <person name="Alioto T."/>
            <person name="Alioto T."/>
            <person name="Gomez Garrido J."/>
        </authorList>
    </citation>
    <scope>NUCLEOTIDE SEQUENCE</scope>
</reference>
<dbReference type="GO" id="GO:0005096">
    <property type="term" value="F:GTPase activator activity"/>
    <property type="evidence" value="ECO:0007669"/>
    <property type="project" value="InterPro"/>
</dbReference>
<evidence type="ECO:0000313" key="2">
    <source>
        <dbReference type="EMBL" id="CAG6657660.1"/>
    </source>
</evidence>
<protein>
    <submittedName>
        <fullName evidence="2">Tuberin</fullName>
    </submittedName>
</protein>
<dbReference type="GO" id="GO:0005634">
    <property type="term" value="C:nucleus"/>
    <property type="evidence" value="ECO:0007669"/>
    <property type="project" value="InterPro"/>
</dbReference>
<name>A0A8D8RWX4_9HEMI</name>
<sequence>MKNVLGTHMGHASVHIMCNLLSIDPDVQERHTISPLRGAMFCVAQAMWGAKEFPNVRYTLSSVLGYMKSALTCHHPHCDHTMVAMEAANCLHLLFLKLGPRLGYHVWTCVLEVIEALVCVVENKKSKPLDPSTLTLARDALVECLTDIENLMLNRQFHGPERQVFVLIET</sequence>
<proteinExistence type="predicted"/>
<dbReference type="GO" id="GO:0005737">
    <property type="term" value="C:cytoplasm"/>
    <property type="evidence" value="ECO:0007669"/>
    <property type="project" value="TreeGrafter"/>
</dbReference>
<dbReference type="Pfam" id="PF11864">
    <property type="entry name" value="DUF3384"/>
    <property type="match status" value="1"/>
</dbReference>
<dbReference type="PANTHER" id="PTHR10063:SF0">
    <property type="entry name" value="TUBERIN"/>
    <property type="match status" value="1"/>
</dbReference>